<dbReference type="Proteomes" id="UP001044222">
    <property type="component" value="Unassembled WGS sequence"/>
</dbReference>
<keyword evidence="7" id="KW-1185">Reference proteome</keyword>
<dbReference type="GO" id="GO:0015267">
    <property type="term" value="F:channel activity"/>
    <property type="evidence" value="ECO:0007669"/>
    <property type="project" value="InterPro"/>
</dbReference>
<dbReference type="PANTHER" id="PTHR40388">
    <property type="entry name" value="BRYOPORIN"/>
    <property type="match status" value="1"/>
</dbReference>
<sequence length="217" mass="24471">HYRGHSAQGLHLQRTLRASSTSRGGQRLCQRSCTASESSALWISAMAEQKIAADQKSLTSASRSVSIELSNFSTNILINPQVFTDSGHCYGAPQPTVEKGAVATCSFVKIYGVPCGAVGVLTYDITEDRKTTAVERLAIMFCVPFNYIFYTNLFSLGLFDISEKNDKDLFESMYHKTKPNSKEEWDRVQKSDTKAKVHSDRNHVWWWKCRNQSRTQE</sequence>
<comment type="caution">
    <text evidence="6">The sequence shown here is derived from an EMBL/GenBank/DDBJ whole genome shotgun (WGS) entry which is preliminary data.</text>
</comment>
<dbReference type="EMBL" id="JAFIRN010000004">
    <property type="protein sequence ID" value="KAG5849752.1"/>
    <property type="molecule type" value="Genomic_DNA"/>
</dbReference>
<dbReference type="Gene3D" id="2.60.270.20">
    <property type="entry name" value="Cytolysin/lectin"/>
    <property type="match status" value="1"/>
</dbReference>
<evidence type="ECO:0000313" key="6">
    <source>
        <dbReference type="EMBL" id="KAG5849752.1"/>
    </source>
</evidence>
<dbReference type="GO" id="GO:0006812">
    <property type="term" value="P:monoatomic cation transport"/>
    <property type="evidence" value="ECO:0007669"/>
    <property type="project" value="InterPro"/>
</dbReference>
<dbReference type="Pfam" id="PF06369">
    <property type="entry name" value="Anemone_cytotox"/>
    <property type="match status" value="1"/>
</dbReference>
<organism evidence="6 7">
    <name type="scientific">Anguilla anguilla</name>
    <name type="common">European freshwater eel</name>
    <name type="synonym">Muraena anguilla</name>
    <dbReference type="NCBI Taxonomy" id="7936"/>
    <lineage>
        <taxon>Eukaryota</taxon>
        <taxon>Metazoa</taxon>
        <taxon>Chordata</taxon>
        <taxon>Craniata</taxon>
        <taxon>Vertebrata</taxon>
        <taxon>Euteleostomi</taxon>
        <taxon>Actinopterygii</taxon>
        <taxon>Neopterygii</taxon>
        <taxon>Teleostei</taxon>
        <taxon>Anguilliformes</taxon>
        <taxon>Anguillidae</taxon>
        <taxon>Anguilla</taxon>
    </lineage>
</organism>
<dbReference type="GO" id="GO:0046930">
    <property type="term" value="C:pore complex"/>
    <property type="evidence" value="ECO:0007669"/>
    <property type="project" value="InterPro"/>
</dbReference>
<evidence type="ECO:0000256" key="3">
    <source>
        <dbReference type="ARBA" id="ARBA00022537"/>
    </source>
</evidence>
<keyword evidence="5" id="KW-0166">Nematocyst</keyword>
<gene>
    <name evidence="6" type="ORF">ANANG_G00075050</name>
</gene>
<evidence type="ECO:0000256" key="2">
    <source>
        <dbReference type="ARBA" id="ARBA00004532"/>
    </source>
</evidence>
<dbReference type="InterPro" id="IPR050677">
    <property type="entry name" value="Actinoporin_PFT"/>
</dbReference>
<accession>A0A9D3MIX3</accession>
<protein>
    <submittedName>
        <fullName evidence="6">Uncharacterized protein</fullName>
    </submittedName>
</protein>
<keyword evidence="3" id="KW-1052">Target cell membrane</keyword>
<reference evidence="6" key="1">
    <citation type="submission" date="2021-01" db="EMBL/GenBank/DDBJ databases">
        <title>A chromosome-scale assembly of European eel, Anguilla anguilla.</title>
        <authorList>
            <person name="Henkel C."/>
            <person name="Jong-Raadsen S.A."/>
            <person name="Dufour S."/>
            <person name="Weltzien F.-A."/>
            <person name="Palstra A.P."/>
            <person name="Pelster B."/>
            <person name="Spaink H.P."/>
            <person name="Van Den Thillart G.E."/>
            <person name="Jansen H."/>
            <person name="Zahm M."/>
            <person name="Klopp C."/>
            <person name="Cedric C."/>
            <person name="Louis A."/>
            <person name="Berthelot C."/>
            <person name="Parey E."/>
            <person name="Roest Crollius H."/>
            <person name="Montfort J."/>
            <person name="Robinson-Rechavi M."/>
            <person name="Bucao C."/>
            <person name="Bouchez O."/>
            <person name="Gislard M."/>
            <person name="Lluch J."/>
            <person name="Milhes M."/>
            <person name="Lampietro C."/>
            <person name="Lopez Roques C."/>
            <person name="Donnadieu C."/>
            <person name="Braasch I."/>
            <person name="Desvignes T."/>
            <person name="Postlethwait J."/>
            <person name="Bobe J."/>
            <person name="Guiguen Y."/>
            <person name="Dirks R."/>
        </authorList>
    </citation>
    <scope>NUCLEOTIDE SEQUENCE</scope>
    <source>
        <strain evidence="6">Tag_6206</strain>
        <tissue evidence="6">Liver</tissue>
    </source>
</reference>
<dbReference type="GO" id="GO:0051715">
    <property type="term" value="P:cytolysis in another organism"/>
    <property type="evidence" value="ECO:0007669"/>
    <property type="project" value="InterPro"/>
</dbReference>
<dbReference type="SUPFAM" id="SSF63724">
    <property type="entry name" value="Cytolysin/lectin"/>
    <property type="match status" value="1"/>
</dbReference>
<dbReference type="GO" id="GO:0046931">
    <property type="term" value="P:pore complex assembly"/>
    <property type="evidence" value="ECO:0007669"/>
    <property type="project" value="InterPro"/>
</dbReference>
<keyword evidence="4" id="KW-0472">Membrane</keyword>
<dbReference type="AlphaFoldDB" id="A0A9D3MIX3"/>
<evidence type="ECO:0000313" key="7">
    <source>
        <dbReference type="Proteomes" id="UP001044222"/>
    </source>
</evidence>
<dbReference type="InterPro" id="IPR015926">
    <property type="entry name" value="Cytolysin/lectin"/>
</dbReference>
<proteinExistence type="predicted"/>
<evidence type="ECO:0000256" key="5">
    <source>
        <dbReference type="ARBA" id="ARBA00023331"/>
    </source>
</evidence>
<dbReference type="InterPro" id="IPR009104">
    <property type="entry name" value="Anemon_actinoporin-like"/>
</dbReference>
<dbReference type="GO" id="GO:0042151">
    <property type="term" value="C:nematocyst"/>
    <property type="evidence" value="ECO:0007669"/>
    <property type="project" value="UniProtKB-SubCell"/>
</dbReference>
<dbReference type="GO" id="GO:0044218">
    <property type="term" value="C:other organism cell membrane"/>
    <property type="evidence" value="ECO:0007669"/>
    <property type="project" value="UniProtKB-KW"/>
</dbReference>
<comment type="subcellular location">
    <subcellularLocation>
        <location evidence="2">Nematocyst</location>
    </subcellularLocation>
    <subcellularLocation>
        <location evidence="1">Target cell membrane</location>
    </subcellularLocation>
</comment>
<evidence type="ECO:0000256" key="1">
    <source>
        <dbReference type="ARBA" id="ARBA00004175"/>
    </source>
</evidence>
<name>A0A9D3MIX3_ANGAN</name>
<keyword evidence="4" id="KW-1053">Target membrane</keyword>
<evidence type="ECO:0000256" key="4">
    <source>
        <dbReference type="ARBA" id="ARBA00023298"/>
    </source>
</evidence>
<feature type="non-terminal residue" evidence="6">
    <location>
        <position position="1"/>
    </location>
</feature>
<dbReference type="PANTHER" id="PTHR40388:SF1">
    <property type="entry name" value="BRYOPORIN"/>
    <property type="match status" value="1"/>
</dbReference>